<keyword evidence="3" id="KW-1185">Reference proteome</keyword>
<proteinExistence type="predicted"/>
<name>A0ABR0DZ64_ZASCE</name>
<dbReference type="EMBL" id="JAXOVC010000014">
    <property type="protein sequence ID" value="KAK4494452.1"/>
    <property type="molecule type" value="Genomic_DNA"/>
</dbReference>
<dbReference type="InterPro" id="IPR023213">
    <property type="entry name" value="CAT-like_dom_sf"/>
</dbReference>
<dbReference type="InterPro" id="IPR050317">
    <property type="entry name" value="Plant_Fungal_Acyltransferase"/>
</dbReference>
<dbReference type="PANTHER" id="PTHR31642:SF310">
    <property type="entry name" value="FATTY ALCOHOL:CAFFEOYL-COA ACYLTRANSFERASE"/>
    <property type="match status" value="1"/>
</dbReference>
<dbReference type="PANTHER" id="PTHR31642">
    <property type="entry name" value="TRICHOTHECENE 3-O-ACETYLTRANSFERASE"/>
    <property type="match status" value="1"/>
</dbReference>
<reference evidence="2 3" key="1">
    <citation type="journal article" date="2023" name="G3 (Bethesda)">
        <title>A chromosome-level genome assembly of Zasmidium syzygii isolated from banana leaves.</title>
        <authorList>
            <person name="van Westerhoven A.C."/>
            <person name="Mehrabi R."/>
            <person name="Talebi R."/>
            <person name="Steentjes M.B.F."/>
            <person name="Corcolon B."/>
            <person name="Chong P.A."/>
            <person name="Kema G.H.J."/>
            <person name="Seidl M.F."/>
        </authorList>
    </citation>
    <scope>NUCLEOTIDE SEQUENCE [LARGE SCALE GENOMIC DNA]</scope>
    <source>
        <strain evidence="2 3">P124</strain>
    </source>
</reference>
<sequence length="463" mass="49983">MDRVTLIEGPAFEAKLSPLDAKFAGLYSRRLLTFKPAVMDKELLAKVLEQATESLLEQLPILGGVVDMDKSPPGGQSGWKSIEPGPGVEITVKDVSDTLDFEGLEKQAFPPASLPDAMLMPVDGNLAQVPYPACKLQLNLTDAGALLAVCVAHNVSDGPGISAIVCLLAECCRKVQQNGLDAGRVEIAPELRVGLDRTCYRGLKGSKNRIEDQPAYRMVPKEEQKSKPSKPDIIVKMYRIPSDRLKALKSATTTIRISTHDAISALIWRSITINRIAAGSIKDDSTAPSTFFIPVNTRRHMSLDPNFIGNAVFQTRCTLTIGALLSENGLAQAAAAIRTAINAVSADSIAGHIDLLERQESLQDVQWIGSTARGPNDVASTSFYHSEAMYAADFGGAFGHRMLCMRPTELGFLGNVSVMHYVMPFEGERGCEVQLSVERGGLEEMEGDGVFGRFFCDVAAVGE</sequence>
<keyword evidence="1" id="KW-0808">Transferase</keyword>
<accession>A0ABR0DZ64</accession>
<gene>
    <name evidence="2" type="ORF">PRZ48_014750</name>
</gene>
<comment type="caution">
    <text evidence="2">The sequence shown here is derived from an EMBL/GenBank/DDBJ whole genome shotgun (WGS) entry which is preliminary data.</text>
</comment>
<protein>
    <submittedName>
        <fullName evidence="2">Uncharacterized protein</fullName>
    </submittedName>
</protein>
<dbReference type="Gene3D" id="3.30.559.10">
    <property type="entry name" value="Chloramphenicol acetyltransferase-like domain"/>
    <property type="match status" value="2"/>
</dbReference>
<evidence type="ECO:0000313" key="2">
    <source>
        <dbReference type="EMBL" id="KAK4494452.1"/>
    </source>
</evidence>
<evidence type="ECO:0000313" key="3">
    <source>
        <dbReference type="Proteomes" id="UP001305779"/>
    </source>
</evidence>
<organism evidence="2 3">
    <name type="scientific">Zasmidium cellare</name>
    <name type="common">Wine cellar mold</name>
    <name type="synonym">Racodium cellare</name>
    <dbReference type="NCBI Taxonomy" id="395010"/>
    <lineage>
        <taxon>Eukaryota</taxon>
        <taxon>Fungi</taxon>
        <taxon>Dikarya</taxon>
        <taxon>Ascomycota</taxon>
        <taxon>Pezizomycotina</taxon>
        <taxon>Dothideomycetes</taxon>
        <taxon>Dothideomycetidae</taxon>
        <taxon>Mycosphaerellales</taxon>
        <taxon>Mycosphaerellaceae</taxon>
        <taxon>Zasmidium</taxon>
    </lineage>
</organism>
<dbReference type="Pfam" id="PF02458">
    <property type="entry name" value="Transferase"/>
    <property type="match status" value="1"/>
</dbReference>
<evidence type="ECO:0000256" key="1">
    <source>
        <dbReference type="ARBA" id="ARBA00022679"/>
    </source>
</evidence>
<dbReference type="Proteomes" id="UP001305779">
    <property type="component" value="Unassembled WGS sequence"/>
</dbReference>